<dbReference type="Pfam" id="PF01323">
    <property type="entry name" value="DSBA"/>
    <property type="match status" value="1"/>
</dbReference>
<accession>A0ABR6V9Y0</accession>
<dbReference type="EMBL" id="JABWRS010000012">
    <property type="protein sequence ID" value="MBC3477276.1"/>
    <property type="molecule type" value="Genomic_DNA"/>
</dbReference>
<dbReference type="PANTHER" id="PTHR13887">
    <property type="entry name" value="GLUTATHIONE S-TRANSFERASE KAPPA"/>
    <property type="match status" value="1"/>
</dbReference>
<evidence type="ECO:0000313" key="3">
    <source>
        <dbReference type="Proteomes" id="UP000628086"/>
    </source>
</evidence>
<dbReference type="PANTHER" id="PTHR13887:SF41">
    <property type="entry name" value="THIOREDOXIN SUPERFAMILY PROTEIN"/>
    <property type="match status" value="1"/>
</dbReference>
<dbReference type="InterPro" id="IPR001853">
    <property type="entry name" value="DSBA-like_thioredoxin_dom"/>
</dbReference>
<keyword evidence="3" id="KW-1185">Reference proteome</keyword>
<feature type="domain" description="DSBA-like thioredoxin" evidence="1">
    <location>
        <begin position="6"/>
        <end position="208"/>
    </location>
</feature>
<dbReference type="CDD" id="cd03024">
    <property type="entry name" value="DsbA_FrnE"/>
    <property type="match status" value="1"/>
</dbReference>
<evidence type="ECO:0000259" key="1">
    <source>
        <dbReference type="Pfam" id="PF01323"/>
    </source>
</evidence>
<dbReference type="SUPFAM" id="SSF52833">
    <property type="entry name" value="Thioredoxin-like"/>
    <property type="match status" value="1"/>
</dbReference>
<evidence type="ECO:0000313" key="2">
    <source>
        <dbReference type="EMBL" id="MBC3477276.1"/>
    </source>
</evidence>
<organism evidence="2 3">
    <name type="scientific">Pseudomonas taiwanensis</name>
    <dbReference type="NCBI Taxonomy" id="470150"/>
    <lineage>
        <taxon>Bacteria</taxon>
        <taxon>Pseudomonadati</taxon>
        <taxon>Pseudomonadota</taxon>
        <taxon>Gammaproteobacteria</taxon>
        <taxon>Pseudomonadales</taxon>
        <taxon>Pseudomonadaceae</taxon>
        <taxon>Pseudomonas</taxon>
    </lineage>
</organism>
<dbReference type="Gene3D" id="3.40.30.10">
    <property type="entry name" value="Glutaredoxin"/>
    <property type="match status" value="1"/>
</dbReference>
<comment type="caution">
    <text evidence="2">The sequence shown here is derived from an EMBL/GenBank/DDBJ whole genome shotgun (WGS) entry which is preliminary data.</text>
</comment>
<sequence>MKRTVEIDFVSDVVCPWCALGSAALNQAIANVADEINVQLTYKPFELNPEMPAEGEHALEHMVRKYGRTAEQVAARNQLMIERGREIGVEFNLEKRTHFFNTHDAHRLLYWAASKGLQTELHQALIEAYFVNGQNPSSHATLTTLAQNAGLNAKDALQILERGQYTHEVRQVESFYRERGISAVPAMILNQQHVVAGSQSVEFYEQAIRQSARITSPT</sequence>
<dbReference type="InterPro" id="IPR036249">
    <property type="entry name" value="Thioredoxin-like_sf"/>
</dbReference>
<dbReference type="Proteomes" id="UP000628086">
    <property type="component" value="Unassembled WGS sequence"/>
</dbReference>
<name>A0ABR6V9Y0_9PSED</name>
<reference evidence="2 3" key="1">
    <citation type="journal article" date="2020" name="Microorganisms">
        <title>Reliable Identification of Environmental Pseudomonas Isolates Using the rpoD Gene.</title>
        <authorList>
            <consortium name="The Broad Institute Genome Sequencing Platform"/>
            <person name="Girard L."/>
            <person name="Lood C."/>
            <person name="Rokni-Zadeh H."/>
            <person name="van Noort V."/>
            <person name="Lavigne R."/>
            <person name="De Mot R."/>
        </authorList>
    </citation>
    <scope>NUCLEOTIDE SEQUENCE [LARGE SCALE GENOMIC DNA]</scope>
    <source>
        <strain evidence="2 3">RW7P2</strain>
    </source>
</reference>
<protein>
    <submittedName>
        <fullName evidence="2">DsbA family oxidoreductase</fullName>
    </submittedName>
</protein>
<proteinExistence type="predicted"/>
<gene>
    <name evidence="2" type="ORF">HU747_16945</name>
</gene>
<dbReference type="RefSeq" id="WP_186598868.1">
    <property type="nucleotide sequence ID" value="NZ_JABWRR010000011.1"/>
</dbReference>